<reference evidence="2 3" key="1">
    <citation type="journal article" date="2014" name="PLoS ONE">
        <title>Genome Sequence of Candidatus Nitrososphaera evergladensis from Group I.1b Enriched from Everglades Soil Reveals Novel Genomic Features of the Ammonia-Oxidizing Archaea.</title>
        <authorList>
            <person name="Zhalnina K.V."/>
            <person name="Dias R."/>
            <person name="Leonard M.T."/>
            <person name="Dorr de Quadros P."/>
            <person name="Camargo F.A."/>
            <person name="Drew J.C."/>
            <person name="Farmerie W.G."/>
            <person name="Daroub S.H."/>
            <person name="Triplett E.W."/>
        </authorList>
    </citation>
    <scope>NUCLEOTIDE SEQUENCE [LARGE SCALE GENOMIC DNA]</scope>
    <source>
        <strain evidence="2 3">SR1</strain>
    </source>
</reference>
<evidence type="ECO:0000313" key="3">
    <source>
        <dbReference type="Proteomes" id="UP000028194"/>
    </source>
</evidence>
<keyword evidence="1" id="KW-0812">Transmembrane</keyword>
<dbReference type="Proteomes" id="UP000028194">
    <property type="component" value="Chromosome"/>
</dbReference>
<protein>
    <submittedName>
        <fullName evidence="2">Uncharacterized protein</fullName>
    </submittedName>
</protein>
<accession>A0A075MN50</accession>
<keyword evidence="3" id="KW-1185">Reference proteome</keyword>
<name>A0A075MN50_9ARCH</name>
<dbReference type="KEGG" id="nev:NTE_00880"/>
<keyword evidence="1" id="KW-0472">Membrane</keyword>
<evidence type="ECO:0000313" key="2">
    <source>
        <dbReference type="EMBL" id="AIF82956.1"/>
    </source>
</evidence>
<dbReference type="EMBL" id="CP007174">
    <property type="protein sequence ID" value="AIF82956.1"/>
    <property type="molecule type" value="Genomic_DNA"/>
</dbReference>
<keyword evidence="1" id="KW-1133">Transmembrane helix</keyword>
<dbReference type="HOGENOM" id="CLU_201545_0_0_2"/>
<gene>
    <name evidence="2" type="ORF">NTE_00880</name>
</gene>
<dbReference type="AlphaFoldDB" id="A0A075MN50"/>
<feature type="transmembrane region" description="Helical" evidence="1">
    <location>
        <begin position="7"/>
        <end position="24"/>
    </location>
</feature>
<proteinExistence type="predicted"/>
<feature type="transmembrane region" description="Helical" evidence="1">
    <location>
        <begin position="30"/>
        <end position="53"/>
    </location>
</feature>
<sequence>MGKINGENVAGAAFLLFASVFLAAGMVNPIIASVAVVFYFLAAAGVALVFLGYRTHRNEILSSGTTAVQQQHH</sequence>
<organism evidence="2 3">
    <name type="scientific">Candidatus Nitrososphaera evergladensis SR1</name>
    <dbReference type="NCBI Taxonomy" id="1459636"/>
    <lineage>
        <taxon>Archaea</taxon>
        <taxon>Nitrososphaerota</taxon>
        <taxon>Nitrososphaeria</taxon>
        <taxon>Nitrososphaerales</taxon>
        <taxon>Nitrososphaeraceae</taxon>
        <taxon>Nitrososphaera</taxon>
    </lineage>
</organism>
<evidence type="ECO:0000256" key="1">
    <source>
        <dbReference type="SAM" id="Phobius"/>
    </source>
</evidence>